<name>A0ABV7WVC0_9GAMM</name>
<reference evidence="2" key="1">
    <citation type="journal article" date="2019" name="Int. J. Syst. Evol. Microbiol.">
        <title>The Global Catalogue of Microorganisms (GCM) 10K type strain sequencing project: providing services to taxonomists for standard genome sequencing and annotation.</title>
        <authorList>
            <consortium name="The Broad Institute Genomics Platform"/>
            <consortium name="The Broad Institute Genome Sequencing Center for Infectious Disease"/>
            <person name="Wu L."/>
            <person name="Ma J."/>
        </authorList>
    </citation>
    <scope>NUCLEOTIDE SEQUENCE [LARGE SCALE GENOMIC DNA]</scope>
    <source>
        <strain evidence="2">CECT 8288</strain>
    </source>
</reference>
<organism evidence="1 2">
    <name type="scientific">Reinekea marina</name>
    <dbReference type="NCBI Taxonomy" id="1310421"/>
    <lineage>
        <taxon>Bacteria</taxon>
        <taxon>Pseudomonadati</taxon>
        <taxon>Pseudomonadota</taxon>
        <taxon>Gammaproteobacteria</taxon>
        <taxon>Oceanospirillales</taxon>
        <taxon>Saccharospirillaceae</taxon>
        <taxon>Reinekea</taxon>
    </lineage>
</organism>
<dbReference type="RefSeq" id="WP_290282112.1">
    <property type="nucleotide sequence ID" value="NZ_JAUFQI010000001.1"/>
</dbReference>
<evidence type="ECO:0000313" key="1">
    <source>
        <dbReference type="EMBL" id="MFC3702751.1"/>
    </source>
</evidence>
<accession>A0ABV7WVC0</accession>
<proteinExistence type="predicted"/>
<keyword evidence="2" id="KW-1185">Reference proteome</keyword>
<protein>
    <recommendedName>
        <fullName evidence="3">AsmA-like protein</fullName>
    </recommendedName>
</protein>
<comment type="caution">
    <text evidence="1">The sequence shown here is derived from an EMBL/GenBank/DDBJ whole genome shotgun (WGS) entry which is preliminary data.</text>
</comment>
<sequence>MKKVFIVLIVGLLLATGASYFGLQWKVDKAVSNLMNQLSPFIDADYDNVKVGLDGRISINKLNFYEANTATSVRIQSIGLATSGLLETIRLEDTFKSGKLPHTLKVDIKGLDFDIPRAAFSQLDAVMPSNTLSQMAALGCGQIQSIGPMQLYDLGLNSLVLDIEVGYVYEMALDEFVTTTSMSIDGMGAIESEQTILGLLDVMNNYQSAMFLDVGNITTQNTRLSMRDFGYNNKLVEYCAKKAKLTNDEWRELHTNMVVTALNQIELSSAFELKETYAKIMQPGIELEVSLRPLPDFELSQLAYYGVPDLISLSNLQFNVNNEALDLTGLDFNKDAFDNLNLKAVRLAHNVSLASDNKTTSSAANVVKVDRLIKVPPVNLSSHINRKALIERNDGQKFIGTISAVRNNQVQLRIRLGSGYTDLAIDIPRIKDARIYADS</sequence>
<evidence type="ECO:0000313" key="2">
    <source>
        <dbReference type="Proteomes" id="UP001595710"/>
    </source>
</evidence>
<dbReference type="EMBL" id="JBHRYN010000020">
    <property type="protein sequence ID" value="MFC3702751.1"/>
    <property type="molecule type" value="Genomic_DNA"/>
</dbReference>
<evidence type="ECO:0008006" key="3">
    <source>
        <dbReference type="Google" id="ProtNLM"/>
    </source>
</evidence>
<gene>
    <name evidence="1" type="ORF">ACFOND_14005</name>
</gene>
<dbReference type="Proteomes" id="UP001595710">
    <property type="component" value="Unassembled WGS sequence"/>
</dbReference>